<gene>
    <name evidence="2" type="ORF">TCON_1070</name>
</gene>
<feature type="signal peptide" evidence="1">
    <location>
        <begin position="1"/>
        <end position="17"/>
    </location>
</feature>
<sequence>MNSFIYICCFLLRVTFSSITKKNIQKLDLFLKNSNKIYTFTDEKEKIEKMFDRLKYPKKHDYIDFCEKDKTWILQIIDVICTAKNDPSSNEIFKFLSHQLYWLTLSNDIEFLKKLNIKFINMFNKFIIINKKIRDIKLLEFNDINEDTVLKIQKGIMKQFNMNLDKYDDIFFYQYKLLILIPVYGFTSSINSKLAEFLEPCLLEKYLIHLIASGLNDSILLLVVHSIVSSINFDIKFKCDNKYSLDNNLIYNVIIAITKENKTKNILDIPKTLFMIKENITIKDCVYIKDVVIFYLDHPLLKPQIRYYLSKNEDQLFELLMSLFINNCKIADEYDSRYKLLECLCNKQIDFSILNLFNHYFIFISENLYYLSTSFNILSTQKTISNDIRHIYKLLNILFLIITNQKPLQCLKISKPISELTSMYINTDAGIFSKQSTNLNNIIELFVISSKNNLSTLDIKMTYLFLISISFSKNNLLRNMNSAMVNYKENKVISDCISQIILIIFILRNKIMESGLFIFDEINAFDEEYIESIKNYNFNTFNEQLKDITDICFGNCNINKVTKNVITIENYIAYCKPKIIQKIKTILI</sequence>
<dbReference type="EMBL" id="SBIQ01000058">
    <property type="protein sequence ID" value="KAF7683722.1"/>
    <property type="molecule type" value="Genomic_DNA"/>
</dbReference>
<keyword evidence="3" id="KW-1185">Reference proteome</keyword>
<evidence type="ECO:0000256" key="1">
    <source>
        <dbReference type="SAM" id="SignalP"/>
    </source>
</evidence>
<accession>A0ABQ7HZX3</accession>
<keyword evidence="1" id="KW-0732">Signal</keyword>
<dbReference type="Proteomes" id="UP001516464">
    <property type="component" value="Unassembled WGS sequence"/>
</dbReference>
<protein>
    <submittedName>
        <fullName evidence="2">Uncharacterized protein</fullName>
    </submittedName>
</protein>
<evidence type="ECO:0000313" key="3">
    <source>
        <dbReference type="Proteomes" id="UP001516464"/>
    </source>
</evidence>
<proteinExistence type="predicted"/>
<feature type="chain" id="PRO_5045867722" evidence="1">
    <location>
        <begin position="18"/>
        <end position="588"/>
    </location>
</feature>
<organism evidence="2 3">
    <name type="scientific">Astathelohania contejeani</name>
    <dbReference type="NCBI Taxonomy" id="164912"/>
    <lineage>
        <taxon>Eukaryota</taxon>
        <taxon>Fungi</taxon>
        <taxon>Fungi incertae sedis</taxon>
        <taxon>Microsporidia</taxon>
        <taxon>Astathelohaniidae</taxon>
        <taxon>Astathelohania</taxon>
    </lineage>
</organism>
<comment type="caution">
    <text evidence="2">The sequence shown here is derived from an EMBL/GenBank/DDBJ whole genome shotgun (WGS) entry which is preliminary data.</text>
</comment>
<evidence type="ECO:0000313" key="2">
    <source>
        <dbReference type="EMBL" id="KAF7683722.1"/>
    </source>
</evidence>
<reference evidence="2 3" key="1">
    <citation type="submission" date="2019-01" db="EMBL/GenBank/DDBJ databases">
        <title>Genomes sequencing and comparative genomics of infectious freshwater microsporidia, Cucumispora dikerogammari and Thelohania contejeani.</title>
        <authorList>
            <person name="Cormier A."/>
            <person name="Giraud I."/>
            <person name="Wattier R."/>
            <person name="Teixeira M."/>
            <person name="Grandjean F."/>
            <person name="Rigaud T."/>
            <person name="Cordaux R."/>
        </authorList>
    </citation>
    <scope>NUCLEOTIDE SEQUENCE [LARGE SCALE GENOMIC DNA]</scope>
    <source>
        <strain evidence="2">T1</strain>
        <tissue evidence="2">Spores</tissue>
    </source>
</reference>
<name>A0ABQ7HZX3_9MICR</name>